<proteinExistence type="predicted"/>
<reference evidence="1" key="1">
    <citation type="submission" date="2019-08" db="EMBL/GenBank/DDBJ databases">
        <authorList>
            <person name="Kucharzyk K."/>
            <person name="Murdoch R.W."/>
            <person name="Higgins S."/>
            <person name="Loffler F."/>
        </authorList>
    </citation>
    <scope>NUCLEOTIDE SEQUENCE</scope>
</reference>
<dbReference type="AlphaFoldDB" id="A0A645GGH9"/>
<dbReference type="EMBL" id="VSSQ01075081">
    <property type="protein sequence ID" value="MPN25785.1"/>
    <property type="molecule type" value="Genomic_DNA"/>
</dbReference>
<comment type="caution">
    <text evidence="1">The sequence shown here is derived from an EMBL/GenBank/DDBJ whole genome shotgun (WGS) entry which is preliminary data.</text>
</comment>
<name>A0A645GGH9_9ZZZZ</name>
<evidence type="ECO:0000313" key="1">
    <source>
        <dbReference type="EMBL" id="MPN25785.1"/>
    </source>
</evidence>
<sequence>MPDELDEIYEKIDEVTPYIALNRLSLCVPNAQVLPNEAYETALKKQWTTIDMAMIAAKKLWGQTE</sequence>
<organism evidence="1">
    <name type="scientific">bioreactor metagenome</name>
    <dbReference type="NCBI Taxonomy" id="1076179"/>
    <lineage>
        <taxon>unclassified sequences</taxon>
        <taxon>metagenomes</taxon>
        <taxon>ecological metagenomes</taxon>
    </lineage>
</organism>
<accession>A0A645GGH9</accession>
<gene>
    <name evidence="1" type="ORF">SDC9_173200</name>
</gene>
<protein>
    <submittedName>
        <fullName evidence="1">Uncharacterized protein</fullName>
    </submittedName>
</protein>